<dbReference type="AlphaFoldDB" id="A0A0D8Y861"/>
<keyword evidence="4" id="KW-1185">Reference proteome</keyword>
<organism evidence="3 4">
    <name type="scientific">Dictyocaulus viviparus</name>
    <name type="common">Bovine lungworm</name>
    <dbReference type="NCBI Taxonomy" id="29172"/>
    <lineage>
        <taxon>Eukaryota</taxon>
        <taxon>Metazoa</taxon>
        <taxon>Ecdysozoa</taxon>
        <taxon>Nematoda</taxon>
        <taxon>Chromadorea</taxon>
        <taxon>Rhabditida</taxon>
        <taxon>Rhabditina</taxon>
        <taxon>Rhabditomorpha</taxon>
        <taxon>Strongyloidea</taxon>
        <taxon>Metastrongylidae</taxon>
        <taxon>Dictyocaulus</taxon>
    </lineage>
</organism>
<dbReference type="SMART" id="SM00198">
    <property type="entry name" value="SCP"/>
    <property type="match status" value="1"/>
</dbReference>
<dbReference type="EMBL" id="KN716165">
    <property type="protein sequence ID" value="KJH52382.1"/>
    <property type="molecule type" value="Genomic_DNA"/>
</dbReference>
<evidence type="ECO:0000313" key="4">
    <source>
        <dbReference type="Proteomes" id="UP000053766"/>
    </source>
</evidence>
<proteinExistence type="predicted"/>
<dbReference type="OrthoDB" id="414826at2759"/>
<evidence type="ECO:0000256" key="1">
    <source>
        <dbReference type="SAM" id="SignalP"/>
    </source>
</evidence>
<dbReference type="Gene3D" id="3.40.33.10">
    <property type="entry name" value="CAP"/>
    <property type="match status" value="1"/>
</dbReference>
<dbReference type="SUPFAM" id="SSF55797">
    <property type="entry name" value="PR-1-like"/>
    <property type="match status" value="1"/>
</dbReference>
<feature type="domain" description="SCP" evidence="2">
    <location>
        <begin position="24"/>
        <end position="169"/>
    </location>
</feature>
<keyword evidence="1" id="KW-0732">Signal</keyword>
<dbReference type="Pfam" id="PF00188">
    <property type="entry name" value="CAP"/>
    <property type="match status" value="1"/>
</dbReference>
<gene>
    <name evidence="3" type="ORF">DICVIV_01359</name>
</gene>
<accession>A0A0D8Y861</accession>
<reference evidence="4" key="2">
    <citation type="journal article" date="2016" name="Sci. Rep.">
        <title>Dictyocaulus viviparus genome, variome and transcriptome elucidate lungworm biology and support future intervention.</title>
        <authorList>
            <person name="McNulty S.N."/>
            <person name="Strube C."/>
            <person name="Rosa B.A."/>
            <person name="Martin J.C."/>
            <person name="Tyagi R."/>
            <person name="Choi Y.J."/>
            <person name="Wang Q."/>
            <person name="Hallsworth Pepin K."/>
            <person name="Zhang X."/>
            <person name="Ozersky P."/>
            <person name="Wilson R.K."/>
            <person name="Sternberg P.W."/>
            <person name="Gasser R.B."/>
            <person name="Mitreva M."/>
        </authorList>
    </citation>
    <scope>NUCLEOTIDE SEQUENCE [LARGE SCALE GENOMIC DNA]</scope>
    <source>
        <strain evidence="4">HannoverDv2000</strain>
    </source>
</reference>
<dbReference type="InterPro" id="IPR035940">
    <property type="entry name" value="CAP_sf"/>
</dbReference>
<dbReference type="CDD" id="cd05380">
    <property type="entry name" value="CAP_euk"/>
    <property type="match status" value="1"/>
</dbReference>
<evidence type="ECO:0000259" key="2">
    <source>
        <dbReference type="SMART" id="SM00198"/>
    </source>
</evidence>
<evidence type="ECO:0000313" key="3">
    <source>
        <dbReference type="EMBL" id="KJH52382.1"/>
    </source>
</evidence>
<sequence>MQMLLILLALHNLLFTDRFHSISDSRLVGLLHIDILPPTVSVEKKYYDCELENEAYDIARECNIGRLDFNYVGTNNATLKGDHYPFNIIPKIVNLWWKTALQGGNLVHLTPSERNEPMIPFLQMANGKTNRLGCAYHVCSEDSDDDDDEDAESFVLFVCKYGEENIRIGQPIYTSGPPCGSCRNKCTFNNRLCDI</sequence>
<dbReference type="STRING" id="29172.A0A0D8Y861"/>
<feature type="chain" id="PRO_5002336295" evidence="1">
    <location>
        <begin position="17"/>
        <end position="195"/>
    </location>
</feature>
<protein>
    <submittedName>
        <fullName evidence="3">SCP-like protein</fullName>
    </submittedName>
</protein>
<dbReference type="InterPro" id="IPR014044">
    <property type="entry name" value="CAP_dom"/>
</dbReference>
<feature type="signal peptide" evidence="1">
    <location>
        <begin position="1"/>
        <end position="16"/>
    </location>
</feature>
<reference evidence="3 4" key="1">
    <citation type="submission" date="2013-11" db="EMBL/GenBank/DDBJ databases">
        <title>Draft genome of the bovine lungworm Dictyocaulus viviparus.</title>
        <authorList>
            <person name="Mitreva M."/>
        </authorList>
    </citation>
    <scope>NUCLEOTIDE SEQUENCE [LARGE SCALE GENOMIC DNA]</scope>
    <source>
        <strain evidence="3 4">HannoverDv2000</strain>
    </source>
</reference>
<dbReference type="Proteomes" id="UP000053766">
    <property type="component" value="Unassembled WGS sequence"/>
</dbReference>
<name>A0A0D8Y861_DICVI</name>